<dbReference type="GO" id="GO:0000155">
    <property type="term" value="F:phosphorelay sensor kinase activity"/>
    <property type="evidence" value="ECO:0007669"/>
    <property type="project" value="InterPro"/>
</dbReference>
<dbReference type="PANTHER" id="PTHR42878">
    <property type="entry name" value="TWO-COMPONENT HISTIDINE KINASE"/>
    <property type="match status" value="1"/>
</dbReference>
<evidence type="ECO:0000256" key="1">
    <source>
        <dbReference type="ARBA" id="ARBA00000085"/>
    </source>
</evidence>
<dbReference type="Gene3D" id="1.10.287.130">
    <property type="match status" value="1"/>
</dbReference>
<feature type="transmembrane region" description="Helical" evidence="7">
    <location>
        <begin position="126"/>
        <end position="143"/>
    </location>
</feature>
<name>A0A7Y8H2J6_9BURK</name>
<dbReference type="InterPro" id="IPR004358">
    <property type="entry name" value="Sig_transdc_His_kin-like_C"/>
</dbReference>
<keyword evidence="6 7" id="KW-0472">Membrane</keyword>
<dbReference type="SMART" id="SM00387">
    <property type="entry name" value="HATPase_c"/>
    <property type="match status" value="1"/>
</dbReference>
<feature type="domain" description="PAS" evidence="9">
    <location>
        <begin position="206"/>
        <end position="272"/>
    </location>
</feature>
<evidence type="ECO:0000313" key="10">
    <source>
        <dbReference type="EMBL" id="NWF48729.1"/>
    </source>
</evidence>
<dbReference type="SUPFAM" id="SSF55781">
    <property type="entry name" value="GAF domain-like"/>
    <property type="match status" value="1"/>
</dbReference>
<dbReference type="InterPro" id="IPR035965">
    <property type="entry name" value="PAS-like_dom_sf"/>
</dbReference>
<keyword evidence="7" id="KW-1133">Transmembrane helix</keyword>
<dbReference type="AlphaFoldDB" id="A0A7Y8H2J6"/>
<dbReference type="SUPFAM" id="SSF55874">
    <property type="entry name" value="ATPase domain of HSP90 chaperone/DNA topoisomerase II/histidine kinase"/>
    <property type="match status" value="1"/>
</dbReference>
<evidence type="ECO:0000256" key="3">
    <source>
        <dbReference type="ARBA" id="ARBA00022553"/>
    </source>
</evidence>
<dbReference type="InterPro" id="IPR003661">
    <property type="entry name" value="HisK_dim/P_dom"/>
</dbReference>
<dbReference type="PRINTS" id="PR00344">
    <property type="entry name" value="BCTRLSENSOR"/>
</dbReference>
<feature type="transmembrane region" description="Helical" evidence="7">
    <location>
        <begin position="79"/>
        <end position="98"/>
    </location>
</feature>
<keyword evidence="5" id="KW-0418">Kinase</keyword>
<dbReference type="GO" id="GO:0030295">
    <property type="term" value="F:protein kinase activator activity"/>
    <property type="evidence" value="ECO:0007669"/>
    <property type="project" value="TreeGrafter"/>
</dbReference>
<evidence type="ECO:0000256" key="2">
    <source>
        <dbReference type="ARBA" id="ARBA00012438"/>
    </source>
</evidence>
<reference evidence="10 11" key="1">
    <citation type="submission" date="2019-09" db="EMBL/GenBank/DDBJ databases">
        <title>Hydrogenophaga aromatica sp. nov., isolated from a para-xylene-degrading enrichment culture.</title>
        <authorList>
            <person name="Tancsics A."/>
            <person name="Banerjee S."/>
        </authorList>
    </citation>
    <scope>NUCLEOTIDE SEQUENCE [LARGE SCALE GENOMIC DNA]</scope>
    <source>
        <strain evidence="10 11">D2P1</strain>
    </source>
</reference>
<feature type="domain" description="Histidine kinase" evidence="8">
    <location>
        <begin position="638"/>
        <end position="854"/>
    </location>
</feature>
<feature type="domain" description="PAS" evidence="9">
    <location>
        <begin position="351"/>
        <end position="398"/>
    </location>
</feature>
<evidence type="ECO:0000259" key="8">
    <source>
        <dbReference type="PROSITE" id="PS50109"/>
    </source>
</evidence>
<comment type="caution">
    <text evidence="10">The sequence shown here is derived from an EMBL/GenBank/DDBJ whole genome shotgun (WGS) entry which is preliminary data.</text>
</comment>
<evidence type="ECO:0000256" key="6">
    <source>
        <dbReference type="ARBA" id="ARBA00023136"/>
    </source>
</evidence>
<comment type="catalytic activity">
    <reaction evidence="1">
        <text>ATP + protein L-histidine = ADP + protein N-phospho-L-histidine.</text>
        <dbReference type="EC" id="2.7.13.3"/>
    </reaction>
</comment>
<evidence type="ECO:0000259" key="9">
    <source>
        <dbReference type="PROSITE" id="PS50112"/>
    </source>
</evidence>
<dbReference type="SMART" id="SM00091">
    <property type="entry name" value="PAS"/>
    <property type="match status" value="2"/>
</dbReference>
<keyword evidence="7" id="KW-0812">Transmembrane</keyword>
<dbReference type="SUPFAM" id="SSF47384">
    <property type="entry name" value="Homodimeric domain of signal transducing histidine kinase"/>
    <property type="match status" value="1"/>
</dbReference>
<dbReference type="InterPro" id="IPR000014">
    <property type="entry name" value="PAS"/>
</dbReference>
<dbReference type="GO" id="GO:0006355">
    <property type="term" value="P:regulation of DNA-templated transcription"/>
    <property type="evidence" value="ECO:0007669"/>
    <property type="project" value="InterPro"/>
</dbReference>
<evidence type="ECO:0000313" key="11">
    <source>
        <dbReference type="Proteomes" id="UP000545507"/>
    </source>
</evidence>
<dbReference type="SMART" id="SM00388">
    <property type="entry name" value="HisKA"/>
    <property type="match status" value="1"/>
</dbReference>
<dbReference type="InterPro" id="IPR005467">
    <property type="entry name" value="His_kinase_dom"/>
</dbReference>
<feature type="transmembrane region" description="Helical" evidence="7">
    <location>
        <begin position="53"/>
        <end position="72"/>
    </location>
</feature>
<protein>
    <recommendedName>
        <fullName evidence="2">histidine kinase</fullName>
        <ecNumber evidence="2">2.7.13.3</ecNumber>
    </recommendedName>
</protein>
<dbReference type="Pfam" id="PF00989">
    <property type="entry name" value="PAS"/>
    <property type="match status" value="1"/>
</dbReference>
<feature type="transmembrane region" description="Helical" evidence="7">
    <location>
        <begin position="29"/>
        <end position="47"/>
    </location>
</feature>
<dbReference type="InterPro" id="IPR013767">
    <property type="entry name" value="PAS_fold"/>
</dbReference>
<dbReference type="NCBIfam" id="TIGR00229">
    <property type="entry name" value="sensory_box"/>
    <property type="match status" value="2"/>
</dbReference>
<dbReference type="RefSeq" id="WP_177139531.1">
    <property type="nucleotide sequence ID" value="NZ_VYGV01000028.1"/>
</dbReference>
<dbReference type="CDD" id="cd00130">
    <property type="entry name" value="PAS"/>
    <property type="match status" value="2"/>
</dbReference>
<dbReference type="Pfam" id="PF13188">
    <property type="entry name" value="PAS_8"/>
    <property type="match status" value="1"/>
</dbReference>
<evidence type="ECO:0000256" key="5">
    <source>
        <dbReference type="ARBA" id="ARBA00022777"/>
    </source>
</evidence>
<dbReference type="Pfam" id="PF02518">
    <property type="entry name" value="HATPase_c"/>
    <property type="match status" value="1"/>
</dbReference>
<gene>
    <name evidence="10" type="ORF">F3K02_26215</name>
</gene>
<dbReference type="EMBL" id="VYGV01000028">
    <property type="protein sequence ID" value="NWF48729.1"/>
    <property type="molecule type" value="Genomic_DNA"/>
</dbReference>
<sequence>MDNPILTDDPLAPGQTGVIERHQEQAVRALLLTLCVAAPSIAAAVFLRDGATRVVLVIALLSVFLWALWLPFRHGRIRLVAYALIGSMLLVTTLATAFDGSVRSSAVIAMMATVVLAGTFLPRPGMIAVGLYCTLVLGLFNWLEQRGIFVPGSMRMGWAVWVVHTAVIVTILVSVFFGRYRLMRAYSRLTHSLKQTLETEADLRASEERFRALFRGNPAACLVQSLNNRMVVDVNDAYADMSGYSREEMLGQPPPVLWANPADDRTFRAALKAHGRVRGMRTLGRRRDASLFEALMYAEVVQNGPERLLFVMVIDVSLEERARQALQKSEERFSKAFNFSPLGMSITRLSDGRFMEVNPAKERVLGYSQADCAGKTATEVGIWLSPADREDYIRRLRQDGHLLGYETRMRHKQGEVVDVRVWAETIELDGEPCALAFTINVAEEKRQKALLMNVAQGVSSATGEAFFRSLAERLAQAVGAHGVVIGELSANHKQLDTLALLSDGELRPHQKLSLDQTTYARILPHQDLLVEDTSAPPRRQSTPPFDPDRVQTLAGMVLRDPDGTAIGLLVATWSQRQVPGADTRALLTIFGSRCNAELVRLRRDREIQKLQDTLEQRVAARTEQLQYLNRELDAFAYTVSHDLKSPLRSIDGFMHLLREQMAGRLTPDDEDLLQRVAGSVARMNRLITDLLALARVSQGTLQRTEVNLSELARDVLRQEYHRDPAREVEVVIAPGMVADCDPRMAQIVLENLLGNAWKYTRQQARPRIELFQISAPPGEAPVFCVRDNGAGFEMTRSERLFQPFTRLHSPSEFEGTGIGLATVRRIIERHGGHIRGEGAVGQGACFWFSFGRQAVD</sequence>
<dbReference type="SUPFAM" id="SSF55785">
    <property type="entry name" value="PYP-like sensor domain (PAS domain)"/>
    <property type="match status" value="2"/>
</dbReference>
<dbReference type="InterPro" id="IPR036097">
    <property type="entry name" value="HisK_dim/P_sf"/>
</dbReference>
<accession>A0A7Y8H2J6</accession>
<dbReference type="GO" id="GO:0007234">
    <property type="term" value="P:osmosensory signaling via phosphorelay pathway"/>
    <property type="evidence" value="ECO:0007669"/>
    <property type="project" value="TreeGrafter"/>
</dbReference>
<proteinExistence type="predicted"/>
<feature type="transmembrane region" description="Helical" evidence="7">
    <location>
        <begin position="158"/>
        <end position="178"/>
    </location>
</feature>
<dbReference type="EC" id="2.7.13.3" evidence="2"/>
<keyword evidence="4" id="KW-0808">Transferase</keyword>
<evidence type="ECO:0000256" key="7">
    <source>
        <dbReference type="SAM" id="Phobius"/>
    </source>
</evidence>
<dbReference type="Gene3D" id="3.30.450.20">
    <property type="entry name" value="PAS domain"/>
    <property type="match status" value="2"/>
</dbReference>
<keyword evidence="11" id="KW-1185">Reference proteome</keyword>
<dbReference type="InterPro" id="IPR050351">
    <property type="entry name" value="BphY/WalK/GraS-like"/>
</dbReference>
<dbReference type="CDD" id="cd00082">
    <property type="entry name" value="HisKA"/>
    <property type="match status" value="1"/>
</dbReference>
<dbReference type="PROSITE" id="PS50109">
    <property type="entry name" value="HIS_KIN"/>
    <property type="match status" value="1"/>
</dbReference>
<dbReference type="Gene3D" id="3.30.565.10">
    <property type="entry name" value="Histidine kinase-like ATPase, C-terminal domain"/>
    <property type="match status" value="1"/>
</dbReference>
<dbReference type="PANTHER" id="PTHR42878:SF15">
    <property type="entry name" value="BACTERIOPHYTOCHROME"/>
    <property type="match status" value="1"/>
</dbReference>
<dbReference type="GO" id="GO:0016020">
    <property type="term" value="C:membrane"/>
    <property type="evidence" value="ECO:0007669"/>
    <property type="project" value="UniProtKB-SubCell"/>
</dbReference>
<dbReference type="Proteomes" id="UP000545507">
    <property type="component" value="Unassembled WGS sequence"/>
</dbReference>
<dbReference type="Pfam" id="PF00512">
    <property type="entry name" value="HisKA"/>
    <property type="match status" value="1"/>
</dbReference>
<dbReference type="PROSITE" id="PS50112">
    <property type="entry name" value="PAS"/>
    <property type="match status" value="2"/>
</dbReference>
<organism evidence="10 11">
    <name type="scientific">Hydrogenophaga aromaticivorans</name>
    <dbReference type="NCBI Taxonomy" id="2610898"/>
    <lineage>
        <taxon>Bacteria</taxon>
        <taxon>Pseudomonadati</taxon>
        <taxon>Pseudomonadota</taxon>
        <taxon>Betaproteobacteria</taxon>
        <taxon>Burkholderiales</taxon>
        <taxon>Comamonadaceae</taxon>
        <taxon>Hydrogenophaga</taxon>
    </lineage>
</organism>
<keyword evidence="3" id="KW-0597">Phosphoprotein</keyword>
<dbReference type="InterPro" id="IPR029016">
    <property type="entry name" value="GAF-like_dom_sf"/>
</dbReference>
<dbReference type="InterPro" id="IPR036890">
    <property type="entry name" value="HATPase_C_sf"/>
</dbReference>
<dbReference type="InterPro" id="IPR003594">
    <property type="entry name" value="HATPase_dom"/>
</dbReference>
<evidence type="ECO:0000256" key="4">
    <source>
        <dbReference type="ARBA" id="ARBA00022679"/>
    </source>
</evidence>
<dbReference type="GO" id="GO:0000156">
    <property type="term" value="F:phosphorelay response regulator activity"/>
    <property type="evidence" value="ECO:0007669"/>
    <property type="project" value="TreeGrafter"/>
</dbReference>
<dbReference type="Gene3D" id="3.30.450.40">
    <property type="match status" value="1"/>
</dbReference>